<evidence type="ECO:0000313" key="2">
    <source>
        <dbReference type="EMBL" id="SHK09331.1"/>
    </source>
</evidence>
<keyword evidence="3" id="KW-1185">Reference proteome</keyword>
<name>A0A1M6PN22_9FLAO</name>
<dbReference type="EMBL" id="FRAM01000001">
    <property type="protein sequence ID" value="SHK09331.1"/>
    <property type="molecule type" value="Genomic_DNA"/>
</dbReference>
<dbReference type="RefSeq" id="WP_072996860.1">
    <property type="nucleotide sequence ID" value="NZ_FRAM01000001.1"/>
</dbReference>
<dbReference type="AlphaFoldDB" id="A0A1M6PN22"/>
<evidence type="ECO:0008006" key="4">
    <source>
        <dbReference type="Google" id="ProtNLM"/>
    </source>
</evidence>
<evidence type="ECO:0000313" key="3">
    <source>
        <dbReference type="Proteomes" id="UP000184498"/>
    </source>
</evidence>
<organism evidence="2 3">
    <name type="scientific">Epilithonimonas mollis</name>
    <dbReference type="NCBI Taxonomy" id="216903"/>
    <lineage>
        <taxon>Bacteria</taxon>
        <taxon>Pseudomonadati</taxon>
        <taxon>Bacteroidota</taxon>
        <taxon>Flavobacteriia</taxon>
        <taxon>Flavobacteriales</taxon>
        <taxon>Weeksellaceae</taxon>
        <taxon>Chryseobacterium group</taxon>
        <taxon>Epilithonimonas</taxon>
    </lineage>
</organism>
<accession>A0A1M6PN22</accession>
<proteinExistence type="predicted"/>
<dbReference type="OrthoDB" id="1255866at2"/>
<protein>
    <recommendedName>
        <fullName evidence="4">Lipoprotein</fullName>
    </recommendedName>
</protein>
<keyword evidence="1" id="KW-0732">Signal</keyword>
<dbReference type="Proteomes" id="UP000184498">
    <property type="component" value="Unassembled WGS sequence"/>
</dbReference>
<feature type="signal peptide" evidence="1">
    <location>
        <begin position="1"/>
        <end position="26"/>
    </location>
</feature>
<dbReference type="STRING" id="216903.SAMN05444371_1198"/>
<feature type="chain" id="PRO_5012770940" description="Lipoprotein" evidence="1">
    <location>
        <begin position="27"/>
        <end position="165"/>
    </location>
</feature>
<gene>
    <name evidence="2" type="ORF">SAMN05444371_1198</name>
</gene>
<reference evidence="3" key="1">
    <citation type="submission" date="2016-11" db="EMBL/GenBank/DDBJ databases">
        <authorList>
            <person name="Varghese N."/>
            <person name="Submissions S."/>
        </authorList>
    </citation>
    <scope>NUCLEOTIDE SEQUENCE [LARGE SCALE GENOMIC DNA]</scope>
    <source>
        <strain evidence="3">DSM 18016</strain>
    </source>
</reference>
<dbReference type="PROSITE" id="PS51257">
    <property type="entry name" value="PROKAR_LIPOPROTEIN"/>
    <property type="match status" value="1"/>
</dbReference>
<evidence type="ECO:0000256" key="1">
    <source>
        <dbReference type="SAM" id="SignalP"/>
    </source>
</evidence>
<sequence>MLINKVAKYIFSFGLILIFSCTNQSAVQYSYENQTENEKPKPKMVYLFFEGEKTDSGKEIIKLVDKKVSDGFFKNEEFGSAKDITNSFYKIILFDKNNQIFKTSVIDNPFSPVFESYGKDSMEKQVGNLLKAEFFYRYNDNGGLSRLEIYKSDSQQSSLIFTLKL</sequence>